<sequence>MSLSKPKPKIASPKARRAAAASPIAPVDAKVEAESAAKVSPSLKPAPRAGTKQDAVIAMLRRPQGATISAIMTATGWQQHSVRGFLAAVVRKKLGLTLASDKRGTRESTVSRRKTAGRPPRKRRAGRRRDDVFGLFRSRRVECRGRALS</sequence>
<evidence type="ECO:0008006" key="4">
    <source>
        <dbReference type="Google" id="ProtNLM"/>
    </source>
</evidence>
<name>A0A2J7TDF9_METSI</name>
<gene>
    <name evidence="2" type="ORF">CR492_17050</name>
</gene>
<dbReference type="EMBL" id="PDZR01000024">
    <property type="protein sequence ID" value="PNG24806.1"/>
    <property type="molecule type" value="Genomic_DNA"/>
</dbReference>
<evidence type="ECO:0000256" key="1">
    <source>
        <dbReference type="SAM" id="MobiDB-lite"/>
    </source>
</evidence>
<proteinExistence type="predicted"/>
<feature type="compositionally biased region" description="Basic residues" evidence="1">
    <location>
        <begin position="111"/>
        <end position="127"/>
    </location>
</feature>
<comment type="caution">
    <text evidence="2">The sequence shown here is derived from an EMBL/GenBank/DDBJ whole genome shotgun (WGS) entry which is preliminary data.</text>
</comment>
<evidence type="ECO:0000313" key="3">
    <source>
        <dbReference type="Proteomes" id="UP000236286"/>
    </source>
</evidence>
<accession>A0A2J7TDF9</accession>
<feature type="compositionally biased region" description="Basic and acidic residues" evidence="1">
    <location>
        <begin position="100"/>
        <end position="110"/>
    </location>
</feature>
<protein>
    <recommendedName>
        <fullName evidence="4">DUF3489 domain-containing protein</fullName>
    </recommendedName>
</protein>
<dbReference type="InterPro" id="IPR021880">
    <property type="entry name" value="DUF3489"/>
</dbReference>
<evidence type="ECO:0000313" key="2">
    <source>
        <dbReference type="EMBL" id="PNG24806.1"/>
    </source>
</evidence>
<dbReference type="AlphaFoldDB" id="A0A2J7TDF9"/>
<dbReference type="OrthoDB" id="7206991at2"/>
<dbReference type="Pfam" id="PF11994">
    <property type="entry name" value="DUF3489"/>
    <property type="match status" value="1"/>
</dbReference>
<feature type="compositionally biased region" description="Low complexity" evidence="1">
    <location>
        <begin position="9"/>
        <end position="26"/>
    </location>
</feature>
<dbReference type="Proteomes" id="UP000236286">
    <property type="component" value="Unassembled WGS sequence"/>
</dbReference>
<feature type="region of interest" description="Disordered" evidence="1">
    <location>
        <begin position="1"/>
        <end position="51"/>
    </location>
</feature>
<feature type="region of interest" description="Disordered" evidence="1">
    <location>
        <begin position="100"/>
        <end position="131"/>
    </location>
</feature>
<dbReference type="RefSeq" id="WP_146030309.1">
    <property type="nucleotide sequence ID" value="NZ_PDZR01000024.1"/>
</dbReference>
<feature type="non-terminal residue" evidence="2">
    <location>
        <position position="149"/>
    </location>
</feature>
<organism evidence="2 3">
    <name type="scientific">Methylocella silvestris</name>
    <dbReference type="NCBI Taxonomy" id="199596"/>
    <lineage>
        <taxon>Bacteria</taxon>
        <taxon>Pseudomonadati</taxon>
        <taxon>Pseudomonadota</taxon>
        <taxon>Alphaproteobacteria</taxon>
        <taxon>Hyphomicrobiales</taxon>
        <taxon>Beijerinckiaceae</taxon>
        <taxon>Methylocella</taxon>
    </lineage>
</organism>
<reference evidence="2 3" key="1">
    <citation type="submission" date="2017-10" db="EMBL/GenBank/DDBJ databases">
        <title>Genome announcement of Methylocella silvestris TVC from permafrost.</title>
        <authorList>
            <person name="Wang J."/>
            <person name="Geng K."/>
            <person name="Ul-Haque F."/>
            <person name="Crombie A.T."/>
            <person name="Street L.E."/>
            <person name="Wookey P.A."/>
            <person name="Murrell J.C."/>
            <person name="Pratscher J."/>
        </authorList>
    </citation>
    <scope>NUCLEOTIDE SEQUENCE [LARGE SCALE GENOMIC DNA]</scope>
    <source>
        <strain evidence="2 3">TVC</strain>
    </source>
</reference>